<protein>
    <submittedName>
        <fullName evidence="2">Uncharacterized protein</fullName>
    </submittedName>
</protein>
<proteinExistence type="predicted"/>
<evidence type="ECO:0000313" key="2">
    <source>
        <dbReference type="EMBL" id="QLJ52358.1"/>
    </source>
</evidence>
<dbReference type="EMBL" id="CP058998">
    <property type="protein sequence ID" value="QLJ52358.1"/>
    <property type="molecule type" value="Genomic_DNA"/>
</dbReference>
<dbReference type="Proteomes" id="UP000510821">
    <property type="component" value="Chromosome"/>
</dbReference>
<keyword evidence="1" id="KW-0472">Membrane</keyword>
<sequence>MKAQATMREIGLAALIMVALLVYLYFSVPNIPNPNPPVKEECRFDSELACSSSVFLRRGSSKLELAISRNTGKPINITSVVCTKRRGIPIMVPLNNSILIASGSKEYVSGSTTGNEVVCTDTDGKSIPDASLGNVYEGRLYITYIEVKTWNMKLVNGTITAKYS</sequence>
<feature type="transmembrane region" description="Helical" evidence="1">
    <location>
        <begin position="12"/>
        <end position="28"/>
    </location>
</feature>
<reference evidence="3" key="1">
    <citation type="submission" date="2020-07" db="EMBL/GenBank/DDBJ databases">
        <title>Metabolic diversity and evolutionary history of the archaeal phylum ###Micrarchaeota### uncovered from a freshwater lake metagenome.</title>
        <authorList>
            <person name="Kadnikov V.V."/>
            <person name="Savvichev A.S."/>
            <person name="Mardanov A.V."/>
            <person name="Beletsky A.V."/>
            <person name="Chupakov A.V."/>
            <person name="Kokryatskaya N.M."/>
            <person name="Pimenov N.V."/>
            <person name="Ravin N.V."/>
        </authorList>
    </citation>
    <scope>NUCLEOTIDE SEQUENCE [LARGE SCALE GENOMIC DNA]</scope>
</reference>
<keyword evidence="1" id="KW-1133">Transmembrane helix</keyword>
<organism evidence="2 3">
    <name type="scientific">Fermentimicrarchaeum limneticum</name>
    <dbReference type="NCBI Taxonomy" id="2795018"/>
    <lineage>
        <taxon>Archaea</taxon>
        <taxon>Candidatus Micrarchaeota</taxon>
        <taxon>Candidatus Fermentimicrarchaeales</taxon>
        <taxon>Candidatus Fermentimicrarchaeaceae</taxon>
        <taxon>Candidatus Fermentimicrarchaeum</taxon>
    </lineage>
</organism>
<evidence type="ECO:0000256" key="1">
    <source>
        <dbReference type="SAM" id="Phobius"/>
    </source>
</evidence>
<dbReference type="KEGG" id="flt:Sv326_0183"/>
<accession>A0A7D6BLI8</accession>
<name>A0A7D6BLI8_FERL1</name>
<gene>
    <name evidence="2" type="ORF">Sv326_0183</name>
</gene>
<evidence type="ECO:0000313" key="3">
    <source>
        <dbReference type="Proteomes" id="UP000510821"/>
    </source>
</evidence>
<keyword evidence="1" id="KW-0812">Transmembrane</keyword>
<dbReference type="AlphaFoldDB" id="A0A7D6BLI8"/>